<accession>A0ABT9NUH2</accession>
<gene>
    <name evidence="4" type="ORF">J2S59_003608</name>
</gene>
<evidence type="ECO:0000313" key="5">
    <source>
        <dbReference type="Proteomes" id="UP001240447"/>
    </source>
</evidence>
<proteinExistence type="predicted"/>
<reference evidence="4 5" key="1">
    <citation type="submission" date="2023-07" db="EMBL/GenBank/DDBJ databases">
        <title>Sequencing the genomes of 1000 actinobacteria strains.</title>
        <authorList>
            <person name="Klenk H.-P."/>
        </authorList>
    </citation>
    <scope>NUCLEOTIDE SEQUENCE [LARGE SCALE GENOMIC DNA]</scope>
    <source>
        <strain evidence="4 5">GD13</strain>
    </source>
</reference>
<dbReference type="Proteomes" id="UP001240447">
    <property type="component" value="Unassembled WGS sequence"/>
</dbReference>
<dbReference type="InterPro" id="IPR003346">
    <property type="entry name" value="Transposase_20"/>
</dbReference>
<evidence type="ECO:0000259" key="3">
    <source>
        <dbReference type="Pfam" id="PF02371"/>
    </source>
</evidence>
<dbReference type="InterPro" id="IPR002525">
    <property type="entry name" value="Transp_IS110-like_N"/>
</dbReference>
<protein>
    <submittedName>
        <fullName evidence="4">Transposase</fullName>
    </submittedName>
</protein>
<name>A0ABT9NUH2_9ACTN</name>
<dbReference type="Pfam" id="PF02371">
    <property type="entry name" value="Transposase_20"/>
    <property type="match status" value="1"/>
</dbReference>
<feature type="domain" description="Transposase IS116/IS110/IS902 C-terminal" evidence="3">
    <location>
        <begin position="251"/>
        <end position="331"/>
    </location>
</feature>
<dbReference type="Pfam" id="PF01548">
    <property type="entry name" value="DEDD_Tnp_IS110"/>
    <property type="match status" value="1"/>
</dbReference>
<keyword evidence="1" id="KW-0175">Coiled coil</keyword>
<sequence length="370" mass="40067">MTSVLKLSEVVDVVIGVDTHVQTHAAAAVDARTGGVLAQITIEATGEGYAELVEFADQVAEEHGALRAWAIEGTASHGRGLAVHLSGAEEFVIELDRPERAARRGGVKSDPTDAIRAAREALARARLATPRGGGPDPDHAATRQALATRLAIRRSAVQAASDARRQLFSAVLTAPEPVRARLRGLKAKALIAKAASLRTTAAWANVDVETATTVACLKTWAQRIQALTAEAEAHERQIRALVRSWRPDLLAQPGVGPIVAATVLCAWGYAGRIHSEAAFAKLAGTSPIEATSGQIHTRHRLNPYGDRRLNCALHTIAITRQRHDPATRAYTERRTREGKNPREIRRCLKRYIARDLYRLLENPRKGLDAT</sequence>
<dbReference type="PANTHER" id="PTHR33055">
    <property type="entry name" value="TRANSPOSASE FOR INSERTION SEQUENCE ELEMENT IS1111A"/>
    <property type="match status" value="1"/>
</dbReference>
<evidence type="ECO:0000256" key="1">
    <source>
        <dbReference type="SAM" id="Coils"/>
    </source>
</evidence>
<feature type="coiled-coil region" evidence="1">
    <location>
        <begin position="217"/>
        <end position="244"/>
    </location>
</feature>
<evidence type="ECO:0000259" key="2">
    <source>
        <dbReference type="Pfam" id="PF01548"/>
    </source>
</evidence>
<evidence type="ECO:0000313" key="4">
    <source>
        <dbReference type="EMBL" id="MDP9823799.1"/>
    </source>
</evidence>
<organism evidence="4 5">
    <name type="scientific">Nocardioides massiliensis</name>
    <dbReference type="NCBI Taxonomy" id="1325935"/>
    <lineage>
        <taxon>Bacteria</taxon>
        <taxon>Bacillati</taxon>
        <taxon>Actinomycetota</taxon>
        <taxon>Actinomycetes</taxon>
        <taxon>Propionibacteriales</taxon>
        <taxon>Nocardioidaceae</taxon>
        <taxon>Nocardioides</taxon>
    </lineage>
</organism>
<dbReference type="InterPro" id="IPR047650">
    <property type="entry name" value="Transpos_IS110"/>
</dbReference>
<dbReference type="RefSeq" id="WP_068122266.1">
    <property type="nucleotide sequence ID" value="NZ_CCXJ01000527.1"/>
</dbReference>
<keyword evidence="5" id="KW-1185">Reference proteome</keyword>
<dbReference type="EMBL" id="JAUSQM010000001">
    <property type="protein sequence ID" value="MDP9823799.1"/>
    <property type="molecule type" value="Genomic_DNA"/>
</dbReference>
<comment type="caution">
    <text evidence="4">The sequence shown here is derived from an EMBL/GenBank/DDBJ whole genome shotgun (WGS) entry which is preliminary data.</text>
</comment>
<feature type="domain" description="Transposase IS110-like N-terminal" evidence="2">
    <location>
        <begin position="15"/>
        <end position="167"/>
    </location>
</feature>
<dbReference type="PANTHER" id="PTHR33055:SF16">
    <property type="entry name" value="TRANSPOSASE FOR INSERTION SEQUENCE ELEMENT IS1547"/>
    <property type="match status" value="1"/>
</dbReference>